<evidence type="ECO:0000313" key="2">
    <source>
        <dbReference type="Proteomes" id="UP000465609"/>
    </source>
</evidence>
<accession>A0ABN5Z5B3</accession>
<organism evidence="1 2">
    <name type="scientific">Mycolicibacterium aubagnense</name>
    <dbReference type="NCBI Taxonomy" id="319707"/>
    <lineage>
        <taxon>Bacteria</taxon>
        <taxon>Bacillati</taxon>
        <taxon>Actinomycetota</taxon>
        <taxon>Actinomycetes</taxon>
        <taxon>Mycobacteriales</taxon>
        <taxon>Mycobacteriaceae</taxon>
        <taxon>Mycolicibacterium</taxon>
    </lineage>
</organism>
<reference evidence="1 2" key="1">
    <citation type="journal article" date="2019" name="Emerg. Microbes Infect.">
        <title>Comprehensive subspecies identification of 175 nontuberculous mycobacteria species based on 7547 genomic profiles.</title>
        <authorList>
            <person name="Matsumoto Y."/>
            <person name="Kinjo T."/>
            <person name="Motooka D."/>
            <person name="Nabeya D."/>
            <person name="Jung N."/>
            <person name="Uechi K."/>
            <person name="Horii T."/>
            <person name="Iida T."/>
            <person name="Fujita J."/>
            <person name="Nakamura S."/>
        </authorList>
    </citation>
    <scope>NUCLEOTIDE SEQUENCE [LARGE SCALE GENOMIC DNA]</scope>
    <source>
        <strain evidence="1 2">JCM 15296</strain>
        <plasmid evidence="1">pJCM15296</plasmid>
    </source>
</reference>
<dbReference type="EMBL" id="AP022578">
    <property type="protein sequence ID" value="BBX88194.1"/>
    <property type="molecule type" value="Genomic_DNA"/>
</dbReference>
<dbReference type="RefSeq" id="WP_138230777.1">
    <property type="nucleotide sequence ID" value="NZ_AP022578.1"/>
</dbReference>
<geneLocation type="plasmid" evidence="1 2">
    <name>pJCM15296</name>
</geneLocation>
<protein>
    <recommendedName>
        <fullName evidence="3">DUF222 domain-containing protein</fullName>
    </recommendedName>
</protein>
<gene>
    <name evidence="1" type="ORF">MAUB_63950</name>
</gene>
<keyword evidence="1" id="KW-0614">Plasmid</keyword>
<keyword evidence="2" id="KW-1185">Reference proteome</keyword>
<proteinExistence type="predicted"/>
<evidence type="ECO:0008006" key="3">
    <source>
        <dbReference type="Google" id="ProtNLM"/>
    </source>
</evidence>
<evidence type="ECO:0000313" key="1">
    <source>
        <dbReference type="EMBL" id="BBX88194.1"/>
    </source>
</evidence>
<dbReference type="Proteomes" id="UP000465609">
    <property type="component" value="Plasmid pJCM15296"/>
</dbReference>
<sequence>MTTTLARASLDAALSAGLRWLYLTEQSDDALVEHRGARIAAVGRHLRFLPTAADGRPLIVVDADLPRWATTTTHRPANPLTDDELATIADELTDVGVHPGEWHCHTITSTIVLGTPAHHSLRAAVARYANGCPYHHDLVCDAPIKDGGQACPWHTRGHQAAIWPTLTDADLAAAALSPHPNLFTRPAPEDN</sequence>
<name>A0ABN5Z5B3_9MYCO</name>